<gene>
    <name evidence="3" type="ORF">IAG44_13920</name>
</gene>
<feature type="domain" description="Transposase IS701-like DDE" evidence="2">
    <location>
        <begin position="39"/>
        <end position="291"/>
    </location>
</feature>
<dbReference type="KEGG" id="sroi:IAG44_13920"/>
<keyword evidence="4" id="KW-1185">Reference proteome</keyword>
<protein>
    <submittedName>
        <fullName evidence="3">Transposase</fullName>
    </submittedName>
</protein>
<dbReference type="InterPro" id="IPR039365">
    <property type="entry name" value="IS701-like"/>
</dbReference>
<evidence type="ECO:0000313" key="4">
    <source>
        <dbReference type="Proteomes" id="UP000516052"/>
    </source>
</evidence>
<sequence>MSTCAGSAPAGAVTTRHQYTSRPPAPAVDAVAADLSRALFAPFRRRDQRRKAEMYFQGLLTTSGRKSVRNIAAHLGDPNAEQGLHHFISCSTWDWRPMRAALAAYAERAAPAQAWVVRSMHIPKAGEHSVGVDRLFAPQLGHLFSGQQAIGVWYASERLSVPVHWRLLLTDPWVSDSRRRDRAEVPAKASAESLEQCTAEAVLEVVQNNGGAARRPVVLDVRGGTTATTLTRLTEAGVPVLARVTAATRLAVADRALPGFRAGPLCAQQILEATKGLRRPVTWPDPARAGAVRSALASVVRVTVPDAQGRRHPMLLLGEWSDPHQPPSAAWLTNLGQSPVGRLVRLTRLPRRVDADFAEIGEACGLRDFMGRSFPGWHRHVTLASAAHTAMVLARAEHLTTVPRP</sequence>
<evidence type="ECO:0000256" key="1">
    <source>
        <dbReference type="SAM" id="MobiDB-lite"/>
    </source>
</evidence>
<dbReference type="Pfam" id="PF13546">
    <property type="entry name" value="DDE_5"/>
    <property type="match status" value="1"/>
</dbReference>
<evidence type="ECO:0000313" key="3">
    <source>
        <dbReference type="EMBL" id="QNP75746.1"/>
    </source>
</evidence>
<dbReference type="PANTHER" id="PTHR33627">
    <property type="entry name" value="TRANSPOSASE"/>
    <property type="match status" value="1"/>
</dbReference>
<accession>A0A7H0ISI0</accession>
<name>A0A7H0ISI0_9ACTN</name>
<dbReference type="PANTHER" id="PTHR33627:SF1">
    <property type="entry name" value="TRANSPOSASE"/>
    <property type="match status" value="1"/>
</dbReference>
<feature type="region of interest" description="Disordered" evidence="1">
    <location>
        <begin position="1"/>
        <end position="23"/>
    </location>
</feature>
<reference evidence="3 4" key="1">
    <citation type="submission" date="2020-08" db="EMBL/GenBank/DDBJ databases">
        <title>A novel species.</title>
        <authorList>
            <person name="Gao J."/>
        </authorList>
    </citation>
    <scope>NUCLEOTIDE SEQUENCE [LARGE SCALE GENOMIC DNA]</scope>
    <source>
        <strain evidence="3 4">CRXT-G-22</strain>
    </source>
</reference>
<evidence type="ECO:0000259" key="2">
    <source>
        <dbReference type="Pfam" id="PF13546"/>
    </source>
</evidence>
<dbReference type="InterPro" id="IPR038721">
    <property type="entry name" value="IS701-like_DDE_dom"/>
</dbReference>
<dbReference type="Proteomes" id="UP000516052">
    <property type="component" value="Chromosome"/>
</dbReference>
<dbReference type="EMBL" id="CP060828">
    <property type="protein sequence ID" value="QNP75746.1"/>
    <property type="molecule type" value="Genomic_DNA"/>
</dbReference>
<dbReference type="AlphaFoldDB" id="A0A7H0ISI0"/>
<organism evidence="3 4">
    <name type="scientific">Streptomyces roseirectus</name>
    <dbReference type="NCBI Taxonomy" id="2768066"/>
    <lineage>
        <taxon>Bacteria</taxon>
        <taxon>Bacillati</taxon>
        <taxon>Actinomycetota</taxon>
        <taxon>Actinomycetes</taxon>
        <taxon>Kitasatosporales</taxon>
        <taxon>Streptomycetaceae</taxon>
        <taxon>Streptomyces</taxon>
    </lineage>
</organism>
<proteinExistence type="predicted"/>